<dbReference type="EMBL" id="BPLR01006352">
    <property type="protein sequence ID" value="GIY09274.1"/>
    <property type="molecule type" value="Genomic_DNA"/>
</dbReference>
<reference evidence="1 2" key="1">
    <citation type="submission" date="2021-06" db="EMBL/GenBank/DDBJ databases">
        <title>Caerostris extrusa draft genome.</title>
        <authorList>
            <person name="Kono N."/>
            <person name="Arakawa K."/>
        </authorList>
    </citation>
    <scope>NUCLEOTIDE SEQUENCE [LARGE SCALE GENOMIC DNA]</scope>
</reference>
<comment type="caution">
    <text evidence="1">The sequence shown here is derived from an EMBL/GenBank/DDBJ whole genome shotgun (WGS) entry which is preliminary data.</text>
</comment>
<sequence>MVVQGLPENLLPFQSLLCDSFPASTSKTFKVYLHTIGPFQLGPTPSSSSKMYIVEYPNCQDEGSILQICGPHTSYVLS</sequence>
<dbReference type="AlphaFoldDB" id="A0AAV4QIX5"/>
<accession>A0AAV4QIX5</accession>
<proteinExistence type="predicted"/>
<evidence type="ECO:0000313" key="1">
    <source>
        <dbReference type="EMBL" id="GIY09274.1"/>
    </source>
</evidence>
<organism evidence="1 2">
    <name type="scientific">Caerostris extrusa</name>
    <name type="common">Bark spider</name>
    <name type="synonym">Caerostris bankana</name>
    <dbReference type="NCBI Taxonomy" id="172846"/>
    <lineage>
        <taxon>Eukaryota</taxon>
        <taxon>Metazoa</taxon>
        <taxon>Ecdysozoa</taxon>
        <taxon>Arthropoda</taxon>
        <taxon>Chelicerata</taxon>
        <taxon>Arachnida</taxon>
        <taxon>Araneae</taxon>
        <taxon>Araneomorphae</taxon>
        <taxon>Entelegynae</taxon>
        <taxon>Araneoidea</taxon>
        <taxon>Araneidae</taxon>
        <taxon>Caerostris</taxon>
    </lineage>
</organism>
<dbReference type="Proteomes" id="UP001054945">
    <property type="component" value="Unassembled WGS sequence"/>
</dbReference>
<name>A0AAV4QIX5_CAEEX</name>
<gene>
    <name evidence="1" type="ORF">CEXT_140981</name>
</gene>
<protein>
    <submittedName>
        <fullName evidence="1">Uncharacterized protein</fullName>
    </submittedName>
</protein>
<evidence type="ECO:0000313" key="2">
    <source>
        <dbReference type="Proteomes" id="UP001054945"/>
    </source>
</evidence>
<keyword evidence="2" id="KW-1185">Reference proteome</keyword>